<proteinExistence type="predicted"/>
<organism evidence="1 2">
    <name type="scientific">Geomobilimonas luticola</name>
    <dbReference type="NCBI Taxonomy" id="1114878"/>
    <lineage>
        <taxon>Bacteria</taxon>
        <taxon>Pseudomonadati</taxon>
        <taxon>Thermodesulfobacteriota</taxon>
        <taxon>Desulfuromonadia</taxon>
        <taxon>Geobacterales</taxon>
        <taxon>Geobacteraceae</taxon>
        <taxon>Geomobilimonas</taxon>
    </lineage>
</organism>
<evidence type="ECO:0000313" key="1">
    <source>
        <dbReference type="EMBL" id="MBT0651948.1"/>
    </source>
</evidence>
<name>A0ABS5S995_9BACT</name>
<protein>
    <submittedName>
        <fullName evidence="1">Uncharacterized protein</fullName>
    </submittedName>
</protein>
<accession>A0ABS5S995</accession>
<dbReference type="EMBL" id="JAHCVK010000001">
    <property type="protein sequence ID" value="MBT0651948.1"/>
    <property type="molecule type" value="Genomic_DNA"/>
</dbReference>
<keyword evidence="2" id="KW-1185">Reference proteome</keyword>
<comment type="caution">
    <text evidence="1">The sequence shown here is derived from an EMBL/GenBank/DDBJ whole genome shotgun (WGS) entry which is preliminary data.</text>
</comment>
<dbReference type="Proteomes" id="UP000756860">
    <property type="component" value="Unassembled WGS sequence"/>
</dbReference>
<reference evidence="1 2" key="1">
    <citation type="submission" date="2021-05" db="EMBL/GenBank/DDBJ databases">
        <title>The draft genome of Geobacter luticola JCM 17780.</title>
        <authorList>
            <person name="Xu Z."/>
            <person name="Masuda Y."/>
            <person name="Itoh H."/>
            <person name="Senoo K."/>
        </authorList>
    </citation>
    <scope>NUCLEOTIDE SEQUENCE [LARGE SCALE GENOMIC DNA]</scope>
    <source>
        <strain evidence="1 2">JCM 17780</strain>
    </source>
</reference>
<evidence type="ECO:0000313" key="2">
    <source>
        <dbReference type="Proteomes" id="UP000756860"/>
    </source>
</evidence>
<sequence length="84" mass="9395">MILHVIFCLIFCRLSWHDFGVRQWRIDGTIFVTKNAPLTEGGKKLPIFGTKLVAKTATMQFGSPKGGMLWMLNISQPQNEKGSG</sequence>
<gene>
    <name evidence="1" type="ORF">KI810_02690</name>
</gene>